<dbReference type="SUPFAM" id="SSF51717">
    <property type="entry name" value="Dihydropteroate synthetase-like"/>
    <property type="match status" value="1"/>
</dbReference>
<dbReference type="GO" id="GO:0005829">
    <property type="term" value="C:cytosol"/>
    <property type="evidence" value="ECO:0007669"/>
    <property type="project" value="TreeGrafter"/>
</dbReference>
<dbReference type="AlphaFoldDB" id="A0A450TTE5"/>
<comment type="pathway">
    <text evidence="3 12">Cofactor biosynthesis; tetrahydrofolate biosynthesis; 7,8-dihydrofolate from 2-amino-4-hydroxy-6-hydroxymethyl-7,8-dihydropteridine diphosphate and 4-aminobenzoate: step 1/2.</text>
</comment>
<evidence type="ECO:0000256" key="12">
    <source>
        <dbReference type="RuleBase" id="RU361205"/>
    </source>
</evidence>
<accession>A0A450TTE5</accession>
<name>A0A450TTE5_9GAMM</name>
<keyword evidence="9 12" id="KW-0460">Magnesium</keyword>
<dbReference type="PANTHER" id="PTHR20941">
    <property type="entry name" value="FOLATE SYNTHESIS PROTEINS"/>
    <property type="match status" value="1"/>
</dbReference>
<dbReference type="EC" id="2.5.1.15" evidence="5 12"/>
<dbReference type="FunFam" id="3.20.20.20:FF:000006">
    <property type="entry name" value="Dihydropteroate synthase"/>
    <property type="match status" value="1"/>
</dbReference>
<dbReference type="UniPathway" id="UPA00077">
    <property type="reaction ID" value="UER00156"/>
</dbReference>
<dbReference type="PROSITE" id="PS50972">
    <property type="entry name" value="PTERIN_BINDING"/>
    <property type="match status" value="1"/>
</dbReference>
<dbReference type="CDD" id="cd00739">
    <property type="entry name" value="DHPS"/>
    <property type="match status" value="1"/>
</dbReference>
<evidence type="ECO:0000256" key="1">
    <source>
        <dbReference type="ARBA" id="ARBA00000012"/>
    </source>
</evidence>
<evidence type="ECO:0000256" key="10">
    <source>
        <dbReference type="ARBA" id="ARBA00022909"/>
    </source>
</evidence>
<dbReference type="InterPro" id="IPR000489">
    <property type="entry name" value="Pterin-binding_dom"/>
</dbReference>
<dbReference type="PANTHER" id="PTHR20941:SF1">
    <property type="entry name" value="FOLIC ACID SYNTHESIS PROTEIN FOL1"/>
    <property type="match status" value="1"/>
</dbReference>
<dbReference type="InterPro" id="IPR045031">
    <property type="entry name" value="DHP_synth-like"/>
</dbReference>
<evidence type="ECO:0000256" key="9">
    <source>
        <dbReference type="ARBA" id="ARBA00022842"/>
    </source>
</evidence>
<dbReference type="InterPro" id="IPR006390">
    <property type="entry name" value="DHP_synth_dom"/>
</dbReference>
<keyword evidence="7 12" id="KW-0808">Transferase</keyword>
<keyword evidence="10 12" id="KW-0289">Folate biosynthesis</keyword>
<dbReference type="Gene3D" id="3.20.20.20">
    <property type="entry name" value="Dihydropteroate synthase-like"/>
    <property type="match status" value="1"/>
</dbReference>
<dbReference type="Pfam" id="PF00809">
    <property type="entry name" value="Pterin_bind"/>
    <property type="match status" value="1"/>
</dbReference>
<dbReference type="PROSITE" id="PS00793">
    <property type="entry name" value="DHPS_2"/>
    <property type="match status" value="1"/>
</dbReference>
<evidence type="ECO:0000256" key="11">
    <source>
        <dbReference type="ARBA" id="ARBA00030193"/>
    </source>
</evidence>
<keyword evidence="8 12" id="KW-0479">Metal-binding</keyword>
<reference evidence="14" key="1">
    <citation type="submission" date="2019-02" db="EMBL/GenBank/DDBJ databases">
        <authorList>
            <person name="Gruber-Vodicka R. H."/>
            <person name="Seah K. B. B."/>
        </authorList>
    </citation>
    <scope>NUCLEOTIDE SEQUENCE</scope>
    <source>
        <strain evidence="14">BECK_BZ131</strain>
    </source>
</reference>
<sequence length="279" mass="30258">MYENIHEKPLAASPVQVMGILNVTPDSFSDGGLFLHPDAAISQARKMVQEGADIIDVGGESTRPGATPVSVQQEIDRTIPIIEGIRARMATMISIDTSHPQVMREAISAGAGMINDVRALRAEGAMDTAYELEVPICLMHMRGDPRTMQETPEYENIIEEVRDFLLARVRACEKRGIPRHRLRIDPGFGFGKTLTHNLYLLAHLNRFVEIGIPVLVGLSRKSMIGTILDKPVAQRLAGSLAAALVAAAKGAAILRVHDVGATVDAIKVLNAVADHRQIP</sequence>
<evidence type="ECO:0000256" key="7">
    <source>
        <dbReference type="ARBA" id="ARBA00022679"/>
    </source>
</evidence>
<gene>
    <name evidence="14" type="ORF">BECKFW1821C_GA0114237_102921</name>
</gene>
<evidence type="ECO:0000256" key="6">
    <source>
        <dbReference type="ARBA" id="ARBA00016919"/>
    </source>
</evidence>
<dbReference type="NCBIfam" id="TIGR01496">
    <property type="entry name" value="DHPS"/>
    <property type="match status" value="1"/>
</dbReference>
<comment type="similarity">
    <text evidence="4 12">Belongs to the DHPS family.</text>
</comment>
<evidence type="ECO:0000256" key="4">
    <source>
        <dbReference type="ARBA" id="ARBA00009503"/>
    </source>
</evidence>
<organism evidence="14">
    <name type="scientific">Candidatus Kentrum sp. FW</name>
    <dbReference type="NCBI Taxonomy" id="2126338"/>
    <lineage>
        <taxon>Bacteria</taxon>
        <taxon>Pseudomonadati</taxon>
        <taxon>Pseudomonadota</taxon>
        <taxon>Gammaproteobacteria</taxon>
        <taxon>Candidatus Kentrum</taxon>
    </lineage>
</organism>
<dbReference type="GO" id="GO:0046654">
    <property type="term" value="P:tetrahydrofolate biosynthetic process"/>
    <property type="evidence" value="ECO:0007669"/>
    <property type="project" value="UniProtKB-UniPathway"/>
</dbReference>
<dbReference type="GO" id="GO:0046872">
    <property type="term" value="F:metal ion binding"/>
    <property type="evidence" value="ECO:0007669"/>
    <property type="project" value="UniProtKB-KW"/>
</dbReference>
<comment type="cofactor">
    <cofactor evidence="2 12">
        <name>Mg(2+)</name>
        <dbReference type="ChEBI" id="CHEBI:18420"/>
    </cofactor>
</comment>
<dbReference type="InterPro" id="IPR011005">
    <property type="entry name" value="Dihydropteroate_synth-like_sf"/>
</dbReference>
<comment type="function">
    <text evidence="12">Catalyzes the condensation of para-aminobenzoate (pABA) with 6-hydroxymethyl-7,8-dihydropterin diphosphate (DHPt-PP) to form 7,8-dihydropteroate (H2Pte), the immediate precursor of folate derivatives.</text>
</comment>
<evidence type="ECO:0000256" key="3">
    <source>
        <dbReference type="ARBA" id="ARBA00004763"/>
    </source>
</evidence>
<dbReference type="GO" id="GO:0004156">
    <property type="term" value="F:dihydropteroate synthase activity"/>
    <property type="evidence" value="ECO:0007669"/>
    <property type="project" value="UniProtKB-EC"/>
</dbReference>
<dbReference type="GO" id="GO:0046656">
    <property type="term" value="P:folic acid biosynthetic process"/>
    <property type="evidence" value="ECO:0007669"/>
    <property type="project" value="UniProtKB-KW"/>
</dbReference>
<dbReference type="EMBL" id="CAADFE010000029">
    <property type="protein sequence ID" value="VFJ71923.1"/>
    <property type="molecule type" value="Genomic_DNA"/>
</dbReference>
<proteinExistence type="inferred from homology"/>
<evidence type="ECO:0000256" key="8">
    <source>
        <dbReference type="ARBA" id="ARBA00022723"/>
    </source>
</evidence>
<evidence type="ECO:0000313" key="14">
    <source>
        <dbReference type="EMBL" id="VFJ71923.1"/>
    </source>
</evidence>
<evidence type="ECO:0000256" key="2">
    <source>
        <dbReference type="ARBA" id="ARBA00001946"/>
    </source>
</evidence>
<feature type="domain" description="Pterin-binding" evidence="13">
    <location>
        <begin position="15"/>
        <end position="267"/>
    </location>
</feature>
<evidence type="ECO:0000259" key="13">
    <source>
        <dbReference type="PROSITE" id="PS50972"/>
    </source>
</evidence>
<dbReference type="PROSITE" id="PS00792">
    <property type="entry name" value="DHPS_1"/>
    <property type="match status" value="1"/>
</dbReference>
<protein>
    <recommendedName>
        <fullName evidence="6 12">Dihydropteroate synthase</fullName>
        <shortName evidence="12">DHPS</shortName>
        <ecNumber evidence="5 12">2.5.1.15</ecNumber>
    </recommendedName>
    <alternativeName>
        <fullName evidence="11 12">Dihydropteroate pyrophosphorylase</fullName>
    </alternativeName>
</protein>
<evidence type="ECO:0000256" key="5">
    <source>
        <dbReference type="ARBA" id="ARBA00012458"/>
    </source>
</evidence>
<comment type="catalytic activity">
    <reaction evidence="1">
        <text>(7,8-dihydropterin-6-yl)methyl diphosphate + 4-aminobenzoate = 7,8-dihydropteroate + diphosphate</text>
        <dbReference type="Rhea" id="RHEA:19949"/>
        <dbReference type="ChEBI" id="CHEBI:17836"/>
        <dbReference type="ChEBI" id="CHEBI:17839"/>
        <dbReference type="ChEBI" id="CHEBI:33019"/>
        <dbReference type="ChEBI" id="CHEBI:72950"/>
        <dbReference type="EC" id="2.5.1.15"/>
    </reaction>
</comment>